<feature type="transmembrane region" description="Helical" evidence="7">
    <location>
        <begin position="101"/>
        <end position="123"/>
    </location>
</feature>
<dbReference type="Gene3D" id="1.10.3720.10">
    <property type="entry name" value="MetI-like"/>
    <property type="match status" value="1"/>
</dbReference>
<evidence type="ECO:0000313" key="9">
    <source>
        <dbReference type="EMBL" id="CBL27853.1"/>
    </source>
</evidence>
<accession>A0AB94IVS1</accession>
<reference evidence="9 10" key="2">
    <citation type="submission" date="2010-03" db="EMBL/GenBank/DDBJ databases">
        <authorList>
            <person name="Pajon A."/>
        </authorList>
    </citation>
    <scope>NUCLEOTIDE SEQUENCE [LARGE SCALE GENOMIC DNA]</scope>
    <source>
        <strain evidence="9 10">SGP1</strain>
    </source>
</reference>
<dbReference type="InterPro" id="IPR000515">
    <property type="entry name" value="MetI-like"/>
</dbReference>
<sequence>MTRFVLKRLIYALVALFVASSATFFIIHSVPGNPIEAMTEKLPESLRRQTFERYGFDRPLLEQYGLFWKRLLTEGDLGESLRYRGRSVGDILARYAPVSGVLGLTSILWGAGLGVALGVVAALHRGKALDYAVMLLAILGVSVPNFVLASLFQYFLAVRLGWFPVTGWGGFAHVVLPALALSFYSTAQYARFMRASCLDVLSQDYILAARARGMSRFHLVRRHVLRNAVLPIVTLLGPQIALMFGGAFVVERLFSVPGLGFYFVSSVGDRDYTLIMGQTVFLSALYILSILAVDLLYGFLDPRIRFARDGGAS</sequence>
<gene>
    <name evidence="9" type="ORF">SY1_03880</name>
</gene>
<dbReference type="Pfam" id="PF19300">
    <property type="entry name" value="BPD_transp_1_N"/>
    <property type="match status" value="1"/>
</dbReference>
<feature type="domain" description="ABC transmembrane type-1" evidence="8">
    <location>
        <begin position="96"/>
        <end position="297"/>
    </location>
</feature>
<dbReference type="RefSeq" id="WP_015556000.1">
    <property type="nucleotide sequence ID" value="NC_021038.1"/>
</dbReference>
<dbReference type="CDD" id="cd06261">
    <property type="entry name" value="TM_PBP2"/>
    <property type="match status" value="1"/>
</dbReference>
<feature type="transmembrane region" description="Helical" evidence="7">
    <location>
        <begin position="162"/>
        <end position="184"/>
    </location>
</feature>
<dbReference type="GO" id="GO:0055085">
    <property type="term" value="P:transmembrane transport"/>
    <property type="evidence" value="ECO:0007669"/>
    <property type="project" value="InterPro"/>
</dbReference>
<keyword evidence="2 7" id="KW-0813">Transport</keyword>
<keyword evidence="6 7" id="KW-0472">Membrane</keyword>
<evidence type="ECO:0000256" key="7">
    <source>
        <dbReference type="RuleBase" id="RU363032"/>
    </source>
</evidence>
<dbReference type="Proteomes" id="UP000008957">
    <property type="component" value="Chromosome"/>
</dbReference>
<dbReference type="EMBL" id="FP929056">
    <property type="protein sequence ID" value="CBL27853.1"/>
    <property type="molecule type" value="Genomic_DNA"/>
</dbReference>
<feature type="transmembrane region" description="Helical" evidence="7">
    <location>
        <begin position="280"/>
        <end position="300"/>
    </location>
</feature>
<organism evidence="9 10">
    <name type="scientific">Fretibacterium fastidiosum</name>
    <dbReference type="NCBI Taxonomy" id="651822"/>
    <lineage>
        <taxon>Bacteria</taxon>
        <taxon>Thermotogati</taxon>
        <taxon>Synergistota</taxon>
        <taxon>Synergistia</taxon>
        <taxon>Synergistales</taxon>
        <taxon>Aminobacteriaceae</taxon>
        <taxon>Fretibacterium</taxon>
    </lineage>
</organism>
<comment type="subcellular location">
    <subcellularLocation>
        <location evidence="1 7">Cell membrane</location>
        <topology evidence="1 7">Multi-pass membrane protein</topology>
    </subcellularLocation>
</comment>
<dbReference type="PANTHER" id="PTHR43163:SF6">
    <property type="entry name" value="DIPEPTIDE TRANSPORT SYSTEM PERMEASE PROTEIN DPPB-RELATED"/>
    <property type="match status" value="1"/>
</dbReference>
<comment type="similarity">
    <text evidence="7">Belongs to the binding-protein-dependent transport system permease family.</text>
</comment>
<feature type="transmembrane region" description="Helical" evidence="7">
    <location>
        <begin position="224"/>
        <end position="250"/>
    </location>
</feature>
<keyword evidence="10" id="KW-1185">Reference proteome</keyword>
<evidence type="ECO:0000259" key="8">
    <source>
        <dbReference type="PROSITE" id="PS50928"/>
    </source>
</evidence>
<keyword evidence="3" id="KW-1003">Cell membrane</keyword>
<evidence type="ECO:0000256" key="6">
    <source>
        <dbReference type="ARBA" id="ARBA00023136"/>
    </source>
</evidence>
<keyword evidence="4 7" id="KW-0812">Transmembrane</keyword>
<dbReference type="PROSITE" id="PS50928">
    <property type="entry name" value="ABC_TM1"/>
    <property type="match status" value="1"/>
</dbReference>
<evidence type="ECO:0000256" key="2">
    <source>
        <dbReference type="ARBA" id="ARBA00022448"/>
    </source>
</evidence>
<dbReference type="PANTHER" id="PTHR43163">
    <property type="entry name" value="DIPEPTIDE TRANSPORT SYSTEM PERMEASE PROTEIN DPPB-RELATED"/>
    <property type="match status" value="1"/>
</dbReference>
<dbReference type="SUPFAM" id="SSF161098">
    <property type="entry name" value="MetI-like"/>
    <property type="match status" value="1"/>
</dbReference>
<feature type="transmembrane region" description="Helical" evidence="7">
    <location>
        <begin position="9"/>
        <end position="30"/>
    </location>
</feature>
<keyword evidence="5 7" id="KW-1133">Transmembrane helix</keyword>
<evidence type="ECO:0000256" key="4">
    <source>
        <dbReference type="ARBA" id="ARBA00022692"/>
    </source>
</evidence>
<dbReference type="KEGG" id="sbr:SY1_03880"/>
<dbReference type="InterPro" id="IPR035906">
    <property type="entry name" value="MetI-like_sf"/>
</dbReference>
<proteinExistence type="inferred from homology"/>
<evidence type="ECO:0000256" key="5">
    <source>
        <dbReference type="ARBA" id="ARBA00022989"/>
    </source>
</evidence>
<name>A0AB94IVS1_9BACT</name>
<dbReference type="Pfam" id="PF00528">
    <property type="entry name" value="BPD_transp_1"/>
    <property type="match status" value="1"/>
</dbReference>
<feature type="transmembrane region" description="Helical" evidence="7">
    <location>
        <begin position="135"/>
        <end position="156"/>
    </location>
</feature>
<dbReference type="GO" id="GO:0005886">
    <property type="term" value="C:plasma membrane"/>
    <property type="evidence" value="ECO:0007669"/>
    <property type="project" value="UniProtKB-SubCell"/>
</dbReference>
<dbReference type="AlphaFoldDB" id="A0AB94IVS1"/>
<evidence type="ECO:0000256" key="3">
    <source>
        <dbReference type="ARBA" id="ARBA00022475"/>
    </source>
</evidence>
<evidence type="ECO:0000313" key="10">
    <source>
        <dbReference type="Proteomes" id="UP000008957"/>
    </source>
</evidence>
<protein>
    <submittedName>
        <fullName evidence="9">ABC-type dipeptide/oligopeptide/nickel transport systems, permease components</fullName>
    </submittedName>
</protein>
<dbReference type="InterPro" id="IPR045621">
    <property type="entry name" value="BPD_transp_1_N"/>
</dbReference>
<reference evidence="10" key="1">
    <citation type="submission" date="2010-03" db="EMBL/GenBank/DDBJ databases">
        <title>The genome sequence of Synergistetes sp. SGP1.</title>
        <authorList>
            <consortium name="metaHIT consortium -- http://www.metahit.eu/"/>
            <person name="Pajon A."/>
            <person name="Turner K."/>
            <person name="Parkhill J."/>
            <person name="Wade W."/>
            <person name="Vartoukian S."/>
        </authorList>
    </citation>
    <scope>NUCLEOTIDE SEQUENCE [LARGE SCALE GENOMIC DNA]</scope>
    <source>
        <strain evidence="10">SGP1</strain>
    </source>
</reference>
<evidence type="ECO:0000256" key="1">
    <source>
        <dbReference type="ARBA" id="ARBA00004651"/>
    </source>
</evidence>